<dbReference type="SMART" id="SM00343">
    <property type="entry name" value="ZnF_C2HC"/>
    <property type="match status" value="2"/>
</dbReference>
<dbReference type="PROSITE" id="PS50158">
    <property type="entry name" value="ZF_CCHC"/>
    <property type="match status" value="1"/>
</dbReference>
<dbReference type="InParanoid" id="A0A1W0W3F5"/>
<feature type="compositionally biased region" description="Polar residues" evidence="3">
    <location>
        <begin position="385"/>
        <end position="395"/>
    </location>
</feature>
<dbReference type="SUPFAM" id="SSF57756">
    <property type="entry name" value="Retrovirus zinc finger-like domains"/>
    <property type="match status" value="1"/>
</dbReference>
<dbReference type="Gene3D" id="4.10.60.10">
    <property type="entry name" value="Zinc finger, CCHC-type"/>
    <property type="match status" value="1"/>
</dbReference>
<dbReference type="PANTHER" id="PTHR33170:SF51">
    <property type="entry name" value="CCHC-TYPE DOMAIN-CONTAINING PROTEIN"/>
    <property type="match status" value="1"/>
</dbReference>
<evidence type="ECO:0000256" key="1">
    <source>
        <dbReference type="PROSITE-ProRule" id="PRU00047"/>
    </source>
</evidence>
<evidence type="ECO:0000256" key="2">
    <source>
        <dbReference type="SAM" id="Coils"/>
    </source>
</evidence>
<proteinExistence type="predicted"/>
<keyword evidence="1" id="KW-0479">Metal-binding</keyword>
<dbReference type="EMBL" id="CM000761">
    <property type="protein sequence ID" value="OQU88912.1"/>
    <property type="molecule type" value="Genomic_DNA"/>
</dbReference>
<feature type="coiled-coil region" evidence="2">
    <location>
        <begin position="439"/>
        <end position="478"/>
    </location>
</feature>
<evidence type="ECO:0000313" key="6">
    <source>
        <dbReference type="Proteomes" id="UP000000768"/>
    </source>
</evidence>
<feature type="domain" description="CCHC-type" evidence="4">
    <location>
        <begin position="28"/>
        <end position="43"/>
    </location>
</feature>
<evidence type="ECO:0000259" key="4">
    <source>
        <dbReference type="PROSITE" id="PS50158"/>
    </source>
</evidence>
<protein>
    <recommendedName>
        <fullName evidence="4">CCHC-type domain-containing protein</fullName>
    </recommendedName>
</protein>
<dbReference type="Proteomes" id="UP000000768">
    <property type="component" value="Chromosome 2"/>
</dbReference>
<sequence>MDLYRGDKAEVGWEYKGKGNIGNQDIYCFNCNKTGHYQKDCKNPPFCFCCKKDGHKSSVCPEKKGLRVCGFGLPGQGFYSIRVPVKEGVKKGAKGVMTILQGVATVEIIKTELRAIFRENVDWEISKLSTDKEFMVIFPDEDRRHQLARIKNFEFETAPVKVQVRATELNPGADGCLEVVWVRAYNFPDYVRTPEVVMEVAHLVGDPEEIDLASLKWNGPVRIKLGCRDSREVKGETQVFFNGDSHRIKWVVENGKDQFDKELNISKFDRHRDKNEEDEEEDEYNQEKSKAKQKQKKHEGGHTSDSNRGVAFLHQANTNQQSSKAHDAVKEICEKIASVEREETIIASGEQQILTQQSDTGEEKEMSGDVFHQKVTEIMNLQNDGSDTQLQSQNLRESHPVTDKEQSKMMTTTKEIEKSAQSEEMEEELLDYDDDYVLTEQDKAEIEMYEKELENQDAQKQKDEMELIEKRIENRTEKLEKFMNFSEGATSNMINEENIESEGEAFPIDKQDNISSEKQKESDKEGWMLREVISQPAIAQRRSTRAGTQGNIQEKATMLKAARNEITGISKFTAFHSQSVDKLSKLANSCKIKLGNETEAHLAIDRLKAHEIANAAIIEAREKTKSKKT</sequence>
<dbReference type="AlphaFoldDB" id="A0A1W0W3F5"/>
<feature type="region of interest" description="Disordered" evidence="3">
    <location>
        <begin position="385"/>
        <end position="424"/>
    </location>
</feature>
<dbReference type="PANTHER" id="PTHR33170">
    <property type="entry name" value="DUF4283 DOMAIN-CONTAINING PROTEIN-RELATED"/>
    <property type="match status" value="1"/>
</dbReference>
<accession>A0A1W0W3F5</accession>
<dbReference type="FunCoup" id="A0A1W0W3F5">
    <property type="interactions" value="793"/>
</dbReference>
<reference evidence="6" key="2">
    <citation type="journal article" date="2018" name="Plant J.">
        <title>The Sorghum bicolor reference genome: improved assembly, gene annotations, a transcriptome atlas, and signatures of genome organization.</title>
        <authorList>
            <person name="McCormick R.F."/>
            <person name="Truong S.K."/>
            <person name="Sreedasyam A."/>
            <person name="Jenkins J."/>
            <person name="Shu S."/>
            <person name="Sims D."/>
            <person name="Kennedy M."/>
            <person name="Amirebrahimi M."/>
            <person name="Weers B.D."/>
            <person name="McKinley B."/>
            <person name="Mattison A."/>
            <person name="Morishige D.T."/>
            <person name="Grimwood J."/>
            <person name="Schmutz J."/>
            <person name="Mullet J.E."/>
        </authorList>
    </citation>
    <scope>NUCLEOTIDE SEQUENCE [LARGE SCALE GENOMIC DNA]</scope>
    <source>
        <strain evidence="6">cv. BTx623</strain>
    </source>
</reference>
<dbReference type="GO" id="GO:0008270">
    <property type="term" value="F:zinc ion binding"/>
    <property type="evidence" value="ECO:0007669"/>
    <property type="project" value="UniProtKB-KW"/>
</dbReference>
<dbReference type="InterPro" id="IPR036875">
    <property type="entry name" value="Znf_CCHC_sf"/>
</dbReference>
<feature type="compositionally biased region" description="Basic and acidic residues" evidence="3">
    <location>
        <begin position="263"/>
        <end position="275"/>
    </location>
</feature>
<gene>
    <name evidence="5" type="ORF">SORBI_3002G120501</name>
</gene>
<dbReference type="Pfam" id="PF00098">
    <property type="entry name" value="zf-CCHC"/>
    <property type="match status" value="1"/>
</dbReference>
<feature type="region of interest" description="Disordered" evidence="3">
    <location>
        <begin position="263"/>
        <end position="307"/>
    </location>
</feature>
<dbReference type="GO" id="GO:0003676">
    <property type="term" value="F:nucleic acid binding"/>
    <property type="evidence" value="ECO:0007669"/>
    <property type="project" value="InterPro"/>
</dbReference>
<dbReference type="Gramene" id="OQU88912">
    <property type="protein sequence ID" value="OQU88912"/>
    <property type="gene ID" value="SORBI_3002G120501"/>
</dbReference>
<keyword evidence="6" id="KW-1185">Reference proteome</keyword>
<feature type="compositionally biased region" description="Basic and acidic residues" evidence="3">
    <location>
        <begin position="396"/>
        <end position="407"/>
    </location>
</feature>
<evidence type="ECO:0000256" key="3">
    <source>
        <dbReference type="SAM" id="MobiDB-lite"/>
    </source>
</evidence>
<keyword evidence="1" id="KW-0863">Zinc-finger</keyword>
<evidence type="ECO:0000313" key="5">
    <source>
        <dbReference type="EMBL" id="OQU88912.1"/>
    </source>
</evidence>
<keyword evidence="2" id="KW-0175">Coiled coil</keyword>
<name>A0A1W0W3F5_SORBI</name>
<dbReference type="InterPro" id="IPR001878">
    <property type="entry name" value="Znf_CCHC"/>
</dbReference>
<keyword evidence="1" id="KW-0862">Zinc</keyword>
<dbReference type="OMA" id="CMAKERM"/>
<organism evidence="5 6">
    <name type="scientific">Sorghum bicolor</name>
    <name type="common">Sorghum</name>
    <name type="synonym">Sorghum vulgare</name>
    <dbReference type="NCBI Taxonomy" id="4558"/>
    <lineage>
        <taxon>Eukaryota</taxon>
        <taxon>Viridiplantae</taxon>
        <taxon>Streptophyta</taxon>
        <taxon>Embryophyta</taxon>
        <taxon>Tracheophyta</taxon>
        <taxon>Spermatophyta</taxon>
        <taxon>Magnoliopsida</taxon>
        <taxon>Liliopsida</taxon>
        <taxon>Poales</taxon>
        <taxon>Poaceae</taxon>
        <taxon>PACMAD clade</taxon>
        <taxon>Panicoideae</taxon>
        <taxon>Andropogonodae</taxon>
        <taxon>Andropogoneae</taxon>
        <taxon>Sorghinae</taxon>
        <taxon>Sorghum</taxon>
    </lineage>
</organism>
<reference evidence="5 6" key="1">
    <citation type="journal article" date="2009" name="Nature">
        <title>The Sorghum bicolor genome and the diversification of grasses.</title>
        <authorList>
            <person name="Paterson A.H."/>
            <person name="Bowers J.E."/>
            <person name="Bruggmann R."/>
            <person name="Dubchak I."/>
            <person name="Grimwood J."/>
            <person name="Gundlach H."/>
            <person name="Haberer G."/>
            <person name="Hellsten U."/>
            <person name="Mitros T."/>
            <person name="Poliakov A."/>
            <person name="Schmutz J."/>
            <person name="Spannagl M."/>
            <person name="Tang H."/>
            <person name="Wang X."/>
            <person name="Wicker T."/>
            <person name="Bharti A.K."/>
            <person name="Chapman J."/>
            <person name="Feltus F.A."/>
            <person name="Gowik U."/>
            <person name="Grigoriev I.V."/>
            <person name="Lyons E."/>
            <person name="Maher C.A."/>
            <person name="Martis M."/>
            <person name="Narechania A."/>
            <person name="Otillar R.P."/>
            <person name="Penning B.W."/>
            <person name="Salamov A.A."/>
            <person name="Wang Y."/>
            <person name="Zhang L."/>
            <person name="Carpita N.C."/>
            <person name="Freeling M."/>
            <person name="Gingle A.R."/>
            <person name="Hash C.T."/>
            <person name="Keller B."/>
            <person name="Klein P."/>
            <person name="Kresovich S."/>
            <person name="McCann M.C."/>
            <person name="Ming R."/>
            <person name="Peterson D.G."/>
            <person name="Mehboob-ur-Rahman"/>
            <person name="Ware D."/>
            <person name="Westhoff P."/>
            <person name="Mayer K.F."/>
            <person name="Messing J."/>
            <person name="Rokhsar D.S."/>
        </authorList>
    </citation>
    <scope>NUCLEOTIDE SEQUENCE [LARGE SCALE GENOMIC DNA]</scope>
    <source>
        <strain evidence="6">cv. BTx623</strain>
    </source>
</reference>